<sequence>MALIQQAAMNSKVLVDLRLCSPFKPLINW</sequence>
<protein>
    <submittedName>
        <fullName evidence="1">Uncharacterized protein</fullName>
    </submittedName>
</protein>
<feature type="non-terminal residue" evidence="1">
    <location>
        <position position="29"/>
    </location>
</feature>
<proteinExistence type="predicted"/>
<comment type="caution">
    <text evidence="1">The sequence shown here is derived from an EMBL/GenBank/DDBJ whole genome shotgun (WGS) entry which is preliminary data.</text>
</comment>
<dbReference type="EMBL" id="AZMM01009603">
    <property type="protein sequence ID" value="ETJ36113.1"/>
    <property type="molecule type" value="Genomic_DNA"/>
</dbReference>
<evidence type="ECO:0000313" key="1">
    <source>
        <dbReference type="EMBL" id="ETJ36113.1"/>
    </source>
</evidence>
<organism evidence="1">
    <name type="scientific">human gut metagenome</name>
    <dbReference type="NCBI Taxonomy" id="408170"/>
    <lineage>
        <taxon>unclassified sequences</taxon>
        <taxon>metagenomes</taxon>
        <taxon>organismal metagenomes</taxon>
    </lineage>
</organism>
<reference evidence="1" key="1">
    <citation type="submission" date="2013-12" db="EMBL/GenBank/DDBJ databases">
        <title>A Varibaculum cambriense genome reconstructed from a premature infant gut community with otherwise low bacterial novelty that shifts toward anaerobic metabolism during the third week of life.</title>
        <authorList>
            <person name="Brown C.T."/>
            <person name="Sharon I."/>
            <person name="Thomas B.C."/>
            <person name="Castelle C.J."/>
            <person name="Morowitz M.J."/>
            <person name="Banfield J.F."/>
        </authorList>
    </citation>
    <scope>NUCLEOTIDE SEQUENCE</scope>
</reference>
<accession>W1Y0P5</accession>
<name>W1Y0P5_9ZZZZ</name>
<dbReference type="AlphaFoldDB" id="W1Y0P5"/>
<gene>
    <name evidence="1" type="ORF">Q604_UNBC09603G0001</name>
</gene>